<name>A0A6H1ZCC5_9ZZZZ</name>
<dbReference type="EMBL" id="MT143985">
    <property type="protein sequence ID" value="QJA45081.1"/>
    <property type="molecule type" value="Genomic_DNA"/>
</dbReference>
<sequence length="135" mass="15425">MGTQKELEPLERPMKWTPDEDMQIFDEVRRIQETIRQHGGTMPYERNNKALGLMGNHYAKMMEKAGKAKAMRDELFAGYLRDGGMTIGRAEGMAKGSEFGQKRSYYEAVAIGYLEMIQALKKVNDFHNNVANNKC</sequence>
<proteinExistence type="predicted"/>
<dbReference type="AlphaFoldDB" id="A0A6H1ZCC5"/>
<evidence type="ECO:0000313" key="1">
    <source>
        <dbReference type="EMBL" id="QJA45081.1"/>
    </source>
</evidence>
<accession>A0A6H1ZCC5</accession>
<reference evidence="1" key="1">
    <citation type="submission" date="2020-03" db="EMBL/GenBank/DDBJ databases">
        <title>The deep terrestrial virosphere.</title>
        <authorList>
            <person name="Holmfeldt K."/>
            <person name="Nilsson E."/>
            <person name="Simone D."/>
            <person name="Lopez-Fernandez M."/>
            <person name="Wu X."/>
            <person name="de Brujin I."/>
            <person name="Lundin D."/>
            <person name="Andersson A."/>
            <person name="Bertilsson S."/>
            <person name="Dopson M."/>
        </authorList>
    </citation>
    <scope>NUCLEOTIDE SEQUENCE</scope>
    <source>
        <strain evidence="1">TM448A00172</strain>
        <strain evidence="2">TM448B00344</strain>
    </source>
</reference>
<dbReference type="EMBL" id="MT144612">
    <property type="protein sequence ID" value="QJH95080.1"/>
    <property type="molecule type" value="Genomic_DNA"/>
</dbReference>
<protein>
    <submittedName>
        <fullName evidence="1">Uncharacterized protein</fullName>
    </submittedName>
</protein>
<evidence type="ECO:0000313" key="2">
    <source>
        <dbReference type="EMBL" id="QJH95080.1"/>
    </source>
</evidence>
<gene>
    <name evidence="1" type="ORF">TM448A00172_0040</name>
    <name evidence="2" type="ORF">TM448B00344_0026</name>
</gene>
<organism evidence="1">
    <name type="scientific">viral metagenome</name>
    <dbReference type="NCBI Taxonomy" id="1070528"/>
    <lineage>
        <taxon>unclassified sequences</taxon>
        <taxon>metagenomes</taxon>
        <taxon>organismal metagenomes</taxon>
    </lineage>
</organism>